<feature type="transmembrane region" description="Helical" evidence="5">
    <location>
        <begin position="290"/>
        <end position="315"/>
    </location>
</feature>
<evidence type="ECO:0000313" key="8">
    <source>
        <dbReference type="Proteomes" id="UP000077115"/>
    </source>
</evidence>
<feature type="region of interest" description="Disordered" evidence="4">
    <location>
        <begin position="31"/>
        <end position="62"/>
    </location>
</feature>
<dbReference type="SMART" id="SM00326">
    <property type="entry name" value="SH3"/>
    <property type="match status" value="1"/>
</dbReference>
<dbReference type="EMBL" id="DS022302">
    <property type="protein sequence ID" value="OAJ38874.1"/>
    <property type="molecule type" value="Genomic_DNA"/>
</dbReference>
<dbReference type="InterPro" id="IPR051759">
    <property type="entry name" value="LIM-SH3_domain_protein"/>
</dbReference>
<dbReference type="VEuPathDB" id="FungiDB:BDEG_22773"/>
<name>A0A177WGR1_BATDL</name>
<feature type="region of interest" description="Disordered" evidence="4">
    <location>
        <begin position="417"/>
        <end position="470"/>
    </location>
</feature>
<keyword evidence="1 3" id="KW-0728">SH3 domain</keyword>
<dbReference type="PANTHER" id="PTHR46218">
    <property type="entry name" value="LASP"/>
    <property type="match status" value="1"/>
</dbReference>
<proteinExistence type="predicted"/>
<sequence>MFILSLLFTCLCNAQVMFPAEETIDQNATLSTQEPAQKPISEPTLNTTTSSGQSPSQPVSQTQQPSAVTCFQLQKTTMCPNQEGGILFTTAQYNDTQTFDLFIDQRAANASKYISEFQAGYQCPAFSGQGTRFHQSLICSMLIDASTTLCSTTVRVNPNIVPLCKETCTSAITSLQDIFKSPICSQSPSSASLENRNTTMSAFMSFCSRQPMSSAVGGKCLNGSAQLGEASTCGFVTTQEAATYCITNAFDPCCASVPKSTTPPPTKNNSTTARQLALPTLTPYSSKKNVLFIVVFAVVGVVILIFGASLSHFGIKRMHARQMKMAQESYLASLKSKKPRKHNDHFDYNMGKSSANDYSMKWQETLMNGGGQRRKSGGPRGLFPQDSNALLYPLSVESGGLNSFANTSSNLRSLDSLRDASHSNSPSNHSRSSTIVRDDQDSETNSPVELSNNQQILSYTQPPSPTPATTSQYTALNDRFMRAFATYIPKMPDEIPLSIGDTILVYQAYDDGWALGRNVSTSVEGVFPIACAESTSYIPPDEISTLPRNVDNRVVSLIGSSVNGN</sequence>
<feature type="compositionally biased region" description="Polar residues" evidence="4">
    <location>
        <begin position="443"/>
        <end position="458"/>
    </location>
</feature>
<dbReference type="PROSITE" id="PS50002">
    <property type="entry name" value="SH3"/>
    <property type="match status" value="1"/>
</dbReference>
<evidence type="ECO:0000259" key="6">
    <source>
        <dbReference type="PROSITE" id="PS50002"/>
    </source>
</evidence>
<evidence type="ECO:0000256" key="4">
    <source>
        <dbReference type="SAM" id="MobiDB-lite"/>
    </source>
</evidence>
<keyword evidence="5" id="KW-1133">Transmembrane helix</keyword>
<evidence type="ECO:0000256" key="5">
    <source>
        <dbReference type="SAM" id="Phobius"/>
    </source>
</evidence>
<dbReference type="InterPro" id="IPR001452">
    <property type="entry name" value="SH3_domain"/>
</dbReference>
<evidence type="ECO:0000313" key="7">
    <source>
        <dbReference type="EMBL" id="OAJ38874.1"/>
    </source>
</evidence>
<dbReference type="Gene3D" id="2.30.30.40">
    <property type="entry name" value="SH3 Domains"/>
    <property type="match status" value="1"/>
</dbReference>
<keyword evidence="5" id="KW-0472">Membrane</keyword>
<protein>
    <recommendedName>
        <fullName evidence="6">SH3 domain-containing protein</fullName>
    </recommendedName>
</protein>
<keyword evidence="2" id="KW-0677">Repeat</keyword>
<keyword evidence="5" id="KW-0812">Transmembrane</keyword>
<reference evidence="7 8" key="2">
    <citation type="submission" date="2016-05" db="EMBL/GenBank/DDBJ databases">
        <title>Lineage-specific infection strategies underlie the spectrum of fungal disease in amphibians.</title>
        <authorList>
            <person name="Cuomo C.A."/>
            <person name="Farrer R.A."/>
            <person name="James T."/>
            <person name="Longcore J."/>
            <person name="Birren B."/>
        </authorList>
    </citation>
    <scope>NUCLEOTIDE SEQUENCE [LARGE SCALE GENOMIC DNA]</scope>
    <source>
        <strain evidence="7 8">JEL423</strain>
    </source>
</reference>
<gene>
    <name evidence="7" type="ORF">BDEG_22773</name>
</gene>
<dbReference type="SUPFAM" id="SSF50044">
    <property type="entry name" value="SH3-domain"/>
    <property type="match status" value="1"/>
</dbReference>
<accession>A0A177WGR1</accession>
<evidence type="ECO:0000256" key="3">
    <source>
        <dbReference type="PROSITE-ProRule" id="PRU00192"/>
    </source>
</evidence>
<dbReference type="PANTHER" id="PTHR46218:SF4">
    <property type="entry name" value="LIM AND SH3 DOMAIN PROTEIN LASP"/>
    <property type="match status" value="1"/>
</dbReference>
<dbReference type="Proteomes" id="UP000077115">
    <property type="component" value="Unassembled WGS sequence"/>
</dbReference>
<dbReference type="Pfam" id="PF00018">
    <property type="entry name" value="SH3_1"/>
    <property type="match status" value="1"/>
</dbReference>
<organism evidence="7 8">
    <name type="scientific">Batrachochytrium dendrobatidis (strain JEL423)</name>
    <dbReference type="NCBI Taxonomy" id="403673"/>
    <lineage>
        <taxon>Eukaryota</taxon>
        <taxon>Fungi</taxon>
        <taxon>Fungi incertae sedis</taxon>
        <taxon>Chytridiomycota</taxon>
        <taxon>Chytridiomycota incertae sedis</taxon>
        <taxon>Chytridiomycetes</taxon>
        <taxon>Rhizophydiales</taxon>
        <taxon>Rhizophydiales incertae sedis</taxon>
        <taxon>Batrachochytrium</taxon>
    </lineage>
</organism>
<dbReference type="OrthoDB" id="2163411at2759"/>
<evidence type="ECO:0000256" key="2">
    <source>
        <dbReference type="ARBA" id="ARBA00022737"/>
    </source>
</evidence>
<feature type="compositionally biased region" description="Low complexity" evidence="4">
    <location>
        <begin position="422"/>
        <end position="433"/>
    </location>
</feature>
<dbReference type="AlphaFoldDB" id="A0A177WGR1"/>
<dbReference type="STRING" id="403673.A0A177WGR1"/>
<reference evidence="7 8" key="1">
    <citation type="submission" date="2006-10" db="EMBL/GenBank/DDBJ databases">
        <title>The Genome Sequence of Batrachochytrium dendrobatidis JEL423.</title>
        <authorList>
            <consortium name="The Broad Institute Genome Sequencing Platform"/>
            <person name="Birren B."/>
            <person name="Lander E."/>
            <person name="Galagan J."/>
            <person name="Cuomo C."/>
            <person name="Devon K."/>
            <person name="Jaffe D."/>
            <person name="Butler J."/>
            <person name="Alvarez P."/>
            <person name="Gnerre S."/>
            <person name="Grabherr M."/>
            <person name="Kleber M."/>
            <person name="Mauceli E."/>
            <person name="Brockman W."/>
            <person name="Young S."/>
            <person name="LaButti K."/>
            <person name="Sykes S."/>
            <person name="DeCaprio D."/>
            <person name="Crawford M."/>
            <person name="Koehrsen M."/>
            <person name="Engels R."/>
            <person name="Montgomery P."/>
            <person name="Pearson M."/>
            <person name="Howarth C."/>
            <person name="Larson L."/>
            <person name="White J."/>
            <person name="O'Leary S."/>
            <person name="Kodira C."/>
            <person name="Zeng Q."/>
            <person name="Yandava C."/>
            <person name="Alvarado L."/>
            <person name="Longcore J."/>
            <person name="James T."/>
        </authorList>
    </citation>
    <scope>NUCLEOTIDE SEQUENCE [LARGE SCALE GENOMIC DNA]</scope>
    <source>
        <strain evidence="7 8">JEL423</strain>
    </source>
</reference>
<dbReference type="InterPro" id="IPR036028">
    <property type="entry name" value="SH3-like_dom_sf"/>
</dbReference>
<dbReference type="eggNOG" id="ENOG502QPMX">
    <property type="taxonomic scope" value="Eukaryota"/>
</dbReference>
<evidence type="ECO:0000256" key="1">
    <source>
        <dbReference type="ARBA" id="ARBA00022443"/>
    </source>
</evidence>
<feature type="domain" description="SH3" evidence="6">
    <location>
        <begin position="476"/>
        <end position="537"/>
    </location>
</feature>
<feature type="compositionally biased region" description="Low complexity" evidence="4">
    <location>
        <begin position="47"/>
        <end position="62"/>
    </location>
</feature>